<dbReference type="GO" id="GO:0016020">
    <property type="term" value="C:membrane"/>
    <property type="evidence" value="ECO:0007669"/>
    <property type="project" value="UniProtKB-SubCell"/>
</dbReference>
<keyword evidence="8" id="KW-1185">Reference proteome</keyword>
<organism evidence="7 8">
    <name type="scientific">Aneurinibacillus danicus</name>
    <dbReference type="NCBI Taxonomy" id="267746"/>
    <lineage>
        <taxon>Bacteria</taxon>
        <taxon>Bacillati</taxon>
        <taxon>Bacillota</taxon>
        <taxon>Bacilli</taxon>
        <taxon>Bacillales</taxon>
        <taxon>Paenibacillaceae</taxon>
        <taxon>Aneurinibacillus group</taxon>
        <taxon>Aneurinibacillus</taxon>
    </lineage>
</organism>
<accession>A0A511V7S6</accession>
<feature type="transmembrane region" description="Helical" evidence="6">
    <location>
        <begin position="46"/>
        <end position="62"/>
    </location>
</feature>
<dbReference type="AlphaFoldDB" id="A0A511V7S6"/>
<feature type="transmembrane region" description="Helical" evidence="6">
    <location>
        <begin position="246"/>
        <end position="262"/>
    </location>
</feature>
<evidence type="ECO:0000256" key="2">
    <source>
        <dbReference type="ARBA" id="ARBA00009012"/>
    </source>
</evidence>
<feature type="transmembrane region" description="Helical" evidence="6">
    <location>
        <begin position="186"/>
        <end position="206"/>
    </location>
</feature>
<keyword evidence="4 6" id="KW-1133">Transmembrane helix</keyword>
<name>A0A511V7S6_9BACL</name>
<evidence type="ECO:0000313" key="8">
    <source>
        <dbReference type="Proteomes" id="UP000321157"/>
    </source>
</evidence>
<comment type="similarity">
    <text evidence="2">Belongs to the TMEM19 family.</text>
</comment>
<proteinExistence type="inferred from homology"/>
<reference evidence="7 8" key="1">
    <citation type="submission" date="2019-07" db="EMBL/GenBank/DDBJ databases">
        <title>Whole genome shotgun sequence of Aneurinibacillus danicus NBRC 102444.</title>
        <authorList>
            <person name="Hosoyama A."/>
            <person name="Uohara A."/>
            <person name="Ohji S."/>
            <person name="Ichikawa N."/>
        </authorList>
    </citation>
    <scope>NUCLEOTIDE SEQUENCE [LARGE SCALE GENOMIC DNA]</scope>
    <source>
        <strain evidence="7 8">NBRC 102444</strain>
    </source>
</reference>
<feature type="transmembrane region" description="Helical" evidence="6">
    <location>
        <begin position="154"/>
        <end position="180"/>
    </location>
</feature>
<sequence length="263" mass="28576">MDFLIGFVGSLLISGVAYWKRSLSASGAAAAILLGTLMYALGDIRWYGLLIAFFVSSSLLSHRKKEAKREVENLFAKTGTRDWLQVAANGGLGLVAVSGAFFLGREEMWYAFYIGVMAAVTSDTWATEIGVLARRKPRHIFTWREVEPGTSGGISGLGFFASLLGGIFIGVMAILFTWLAEGEFPLLYLVGGALGGLTGSLVDSAIGATWQQMYRCEACGKGTERTEHCQQPTRVMRGYAWCTNDMVNLMASLIGGLVAVWWR</sequence>
<dbReference type="Proteomes" id="UP000321157">
    <property type="component" value="Unassembled WGS sequence"/>
</dbReference>
<evidence type="ECO:0000313" key="7">
    <source>
        <dbReference type="EMBL" id="GEN33743.1"/>
    </source>
</evidence>
<evidence type="ECO:0000256" key="3">
    <source>
        <dbReference type="ARBA" id="ARBA00022692"/>
    </source>
</evidence>
<dbReference type="RefSeq" id="WP_146809064.1">
    <property type="nucleotide sequence ID" value="NZ_BJXX01000052.1"/>
</dbReference>
<dbReference type="Pfam" id="PF01940">
    <property type="entry name" value="DUF92"/>
    <property type="match status" value="1"/>
</dbReference>
<keyword evidence="5 6" id="KW-0472">Membrane</keyword>
<dbReference type="PANTHER" id="PTHR13353">
    <property type="entry name" value="TRANSMEMBRANE PROTEIN 19"/>
    <property type="match status" value="1"/>
</dbReference>
<dbReference type="InterPro" id="IPR002794">
    <property type="entry name" value="DUF92_TMEM19"/>
</dbReference>
<protein>
    <recommendedName>
        <fullName evidence="9">DUF92 domain-containing protein</fullName>
    </recommendedName>
</protein>
<feature type="transmembrane region" description="Helical" evidence="6">
    <location>
        <begin position="83"/>
        <end position="104"/>
    </location>
</feature>
<feature type="transmembrane region" description="Helical" evidence="6">
    <location>
        <begin position="110"/>
        <end position="133"/>
    </location>
</feature>
<comment type="caution">
    <text evidence="7">The sequence shown here is derived from an EMBL/GenBank/DDBJ whole genome shotgun (WGS) entry which is preliminary data.</text>
</comment>
<keyword evidence="3 6" id="KW-0812">Transmembrane</keyword>
<dbReference type="PANTHER" id="PTHR13353:SF5">
    <property type="entry name" value="TRANSMEMBRANE PROTEIN 19"/>
    <property type="match status" value="1"/>
</dbReference>
<evidence type="ECO:0000256" key="6">
    <source>
        <dbReference type="SAM" id="Phobius"/>
    </source>
</evidence>
<gene>
    <name evidence="7" type="ORF">ADA01nite_12030</name>
</gene>
<dbReference type="EMBL" id="BJXX01000052">
    <property type="protein sequence ID" value="GEN33743.1"/>
    <property type="molecule type" value="Genomic_DNA"/>
</dbReference>
<evidence type="ECO:0008006" key="9">
    <source>
        <dbReference type="Google" id="ProtNLM"/>
    </source>
</evidence>
<dbReference type="OrthoDB" id="9808500at2"/>
<comment type="subcellular location">
    <subcellularLocation>
        <location evidence="1">Membrane</location>
        <topology evidence="1">Multi-pass membrane protein</topology>
    </subcellularLocation>
</comment>
<evidence type="ECO:0000256" key="5">
    <source>
        <dbReference type="ARBA" id="ARBA00023136"/>
    </source>
</evidence>
<evidence type="ECO:0000256" key="1">
    <source>
        <dbReference type="ARBA" id="ARBA00004141"/>
    </source>
</evidence>
<evidence type="ECO:0000256" key="4">
    <source>
        <dbReference type="ARBA" id="ARBA00022989"/>
    </source>
</evidence>